<dbReference type="GO" id="GO:0005524">
    <property type="term" value="F:ATP binding"/>
    <property type="evidence" value="ECO:0007669"/>
    <property type="project" value="InterPro"/>
</dbReference>
<dbReference type="eggNOG" id="COG2377">
    <property type="taxonomic scope" value="Bacteria"/>
</dbReference>
<dbReference type="PATRIC" id="fig|1279009.4.peg.1091"/>
<keyword evidence="1" id="KW-0418">Kinase</keyword>
<dbReference type="OrthoDB" id="9763949at2"/>
<keyword evidence="1" id="KW-0808">Transferase</keyword>
<proteinExistence type="predicted"/>
<sequence>MINSYTLLGAMSGTSLDGLDLACCHFTRTAAGKWDYTVLAAETISYTEAWQQRLAHLMQADALTFVKTDRALGRWMGEQVRQFMNRHHVQPQAVASHGHTVFHQPEEGLTVQIGSGVSMMAACGIPVINDFRSLDVALGGHGAPLVPIGDQLLFSDYDFCLNLGGIANISAQQGASRIAYDVCPANGVLNYLARRMDQPYDPDGRLAASGQLLPGLLQQLNALPYYALPGPKSLGYEWVEAEALPLIASTEAPVPDLLYTVCEHIAQQITLSARQLMPKGKGEQKKLLATGGGAFNKHLIDRIDQHLAPFGIEVVLPDAQTIAFKEALIFAFLGVLRLRNEPNCLSSVTGARSDSSGGVIYDNIL</sequence>
<dbReference type="RefSeq" id="WP_009194475.1">
    <property type="nucleotide sequence ID" value="NZ_AODQ01000018.1"/>
</dbReference>
<reference evidence="1 2" key="1">
    <citation type="journal article" date="2013" name="Genome Announc.">
        <title>Draft Genome Sequence of Cesiribacter andamanensis Strain AMV16T, Isolated from a Soil Sample from a Mud Volcano in the Andaman Islands, India.</title>
        <authorList>
            <person name="Shivaji S."/>
            <person name="Ara S."/>
            <person name="Begum Z."/>
            <person name="Srinivas T.N."/>
            <person name="Singh A."/>
            <person name="Kumar Pinnaka A."/>
        </authorList>
    </citation>
    <scope>NUCLEOTIDE SEQUENCE [LARGE SCALE GENOMIC DNA]</scope>
    <source>
        <strain evidence="1 2">AMV16</strain>
    </source>
</reference>
<comment type="caution">
    <text evidence="1">The sequence shown here is derived from an EMBL/GenBank/DDBJ whole genome shotgun (WGS) entry which is preliminary data.</text>
</comment>
<dbReference type="InterPro" id="IPR043129">
    <property type="entry name" value="ATPase_NBD"/>
</dbReference>
<dbReference type="SUPFAM" id="SSF53067">
    <property type="entry name" value="Actin-like ATPase domain"/>
    <property type="match status" value="1"/>
</dbReference>
<accession>M7N909</accession>
<protein>
    <submittedName>
        <fullName evidence="1">Anhydro-N-acetylmuramic acid kinase</fullName>
        <ecNumber evidence="1">2.7.1.170</ecNumber>
    </submittedName>
</protein>
<dbReference type="GO" id="GO:0016301">
    <property type="term" value="F:kinase activity"/>
    <property type="evidence" value="ECO:0007669"/>
    <property type="project" value="UniProtKB-KW"/>
</dbReference>
<dbReference type="GO" id="GO:0006040">
    <property type="term" value="P:amino sugar metabolic process"/>
    <property type="evidence" value="ECO:0007669"/>
    <property type="project" value="InterPro"/>
</dbReference>
<evidence type="ECO:0000313" key="2">
    <source>
        <dbReference type="Proteomes" id="UP000011910"/>
    </source>
</evidence>
<dbReference type="PANTHER" id="PTHR30605:SF0">
    <property type="entry name" value="ANHYDRO-N-ACETYLMURAMIC ACID KINASE"/>
    <property type="match status" value="1"/>
</dbReference>
<dbReference type="GO" id="GO:0009254">
    <property type="term" value="P:peptidoglycan turnover"/>
    <property type="evidence" value="ECO:0007669"/>
    <property type="project" value="InterPro"/>
</dbReference>
<evidence type="ECO:0000313" key="1">
    <source>
        <dbReference type="EMBL" id="EMR03737.1"/>
    </source>
</evidence>
<dbReference type="Gene3D" id="3.30.420.40">
    <property type="match status" value="2"/>
</dbReference>
<dbReference type="STRING" id="1279009.ADICEAN_01075"/>
<dbReference type="PANTHER" id="PTHR30605">
    <property type="entry name" value="ANHYDRO-N-ACETYLMURAMIC ACID KINASE"/>
    <property type="match status" value="1"/>
</dbReference>
<gene>
    <name evidence="1" type="primary">anmK</name>
    <name evidence="1" type="ORF">ADICEAN_01075</name>
</gene>
<dbReference type="NCBIfam" id="NF007144">
    <property type="entry name" value="PRK09585.2-3"/>
    <property type="match status" value="1"/>
</dbReference>
<dbReference type="Pfam" id="PF03702">
    <property type="entry name" value="AnmK"/>
    <property type="match status" value="1"/>
</dbReference>
<dbReference type="Proteomes" id="UP000011910">
    <property type="component" value="Unassembled WGS sequence"/>
</dbReference>
<dbReference type="AlphaFoldDB" id="M7N909"/>
<name>M7N909_9BACT</name>
<dbReference type="GO" id="GO:0016773">
    <property type="term" value="F:phosphotransferase activity, alcohol group as acceptor"/>
    <property type="evidence" value="ECO:0007669"/>
    <property type="project" value="InterPro"/>
</dbReference>
<organism evidence="1 2">
    <name type="scientific">Cesiribacter andamanensis AMV16</name>
    <dbReference type="NCBI Taxonomy" id="1279009"/>
    <lineage>
        <taxon>Bacteria</taxon>
        <taxon>Pseudomonadati</taxon>
        <taxon>Bacteroidota</taxon>
        <taxon>Cytophagia</taxon>
        <taxon>Cytophagales</taxon>
        <taxon>Cesiribacteraceae</taxon>
        <taxon>Cesiribacter</taxon>
    </lineage>
</organism>
<dbReference type="InterPro" id="IPR005338">
    <property type="entry name" value="Anhydro_N_Ac-Mur_kinase"/>
</dbReference>
<keyword evidence="2" id="KW-1185">Reference proteome</keyword>
<dbReference type="EMBL" id="AODQ01000018">
    <property type="protein sequence ID" value="EMR03737.1"/>
    <property type="molecule type" value="Genomic_DNA"/>
</dbReference>
<dbReference type="EC" id="2.7.1.170" evidence="1"/>